<reference evidence="4 5" key="1">
    <citation type="submission" date="2019-03" db="EMBL/GenBank/DDBJ databases">
        <title>Genomic Encyclopedia of Type Strains, Phase III (KMG-III): the genomes of soil and plant-associated and newly described type strains.</title>
        <authorList>
            <person name="Whitman W."/>
        </authorList>
    </citation>
    <scope>NUCLEOTIDE SEQUENCE [LARGE SCALE GENOMIC DNA]</scope>
    <source>
        <strain evidence="4 5">VKM Ac-2573</strain>
    </source>
</reference>
<dbReference type="GO" id="GO:0016747">
    <property type="term" value="F:acyltransferase activity, transferring groups other than amino-acyl groups"/>
    <property type="evidence" value="ECO:0007669"/>
    <property type="project" value="InterPro"/>
</dbReference>
<organism evidence="4 5">
    <name type="scientific">Kribbella pratensis</name>
    <dbReference type="NCBI Taxonomy" id="2512112"/>
    <lineage>
        <taxon>Bacteria</taxon>
        <taxon>Bacillati</taxon>
        <taxon>Actinomycetota</taxon>
        <taxon>Actinomycetes</taxon>
        <taxon>Propionibacteriales</taxon>
        <taxon>Kribbellaceae</taxon>
        <taxon>Kribbella</taxon>
    </lineage>
</organism>
<evidence type="ECO:0000313" key="4">
    <source>
        <dbReference type="EMBL" id="TDW70926.1"/>
    </source>
</evidence>
<keyword evidence="2" id="KW-0012">Acyltransferase</keyword>
<dbReference type="AlphaFoldDB" id="A0A4R8C537"/>
<dbReference type="InterPro" id="IPR050832">
    <property type="entry name" value="Bact_Acetyltransf"/>
</dbReference>
<evidence type="ECO:0000256" key="2">
    <source>
        <dbReference type="ARBA" id="ARBA00023315"/>
    </source>
</evidence>
<dbReference type="PROSITE" id="PS51186">
    <property type="entry name" value="GNAT"/>
    <property type="match status" value="1"/>
</dbReference>
<comment type="caution">
    <text evidence="4">The sequence shown here is derived from an EMBL/GenBank/DDBJ whole genome shotgun (WGS) entry which is preliminary data.</text>
</comment>
<sequence length="174" mass="18638">MKTRPATAADSAAISELLIQSWGSHIAVAHGVAYDATTLPAILAEEDDRIVGLLTYNLQDEEMEVVTLDAPVPHLGVGTALLNAAAEAAKAAGAHRLWLITTNDNVDALRFYQRRGMRIVDVRPGAVDESRKLKPSIPATGAYDIPLHDELVLELRLPDQPSSDKPATDEPSGV</sequence>
<proteinExistence type="predicted"/>
<dbReference type="SUPFAM" id="SSF55729">
    <property type="entry name" value="Acyl-CoA N-acyltransferases (Nat)"/>
    <property type="match status" value="1"/>
</dbReference>
<dbReference type="Pfam" id="PF00583">
    <property type="entry name" value="Acetyltransf_1"/>
    <property type="match status" value="1"/>
</dbReference>
<protein>
    <submittedName>
        <fullName evidence="4">Acetyltransferase (GNAT) family protein</fullName>
    </submittedName>
</protein>
<keyword evidence="1" id="KW-0808">Transferase</keyword>
<keyword evidence="5" id="KW-1185">Reference proteome</keyword>
<dbReference type="EMBL" id="SODP01000002">
    <property type="protein sequence ID" value="TDW70926.1"/>
    <property type="molecule type" value="Genomic_DNA"/>
</dbReference>
<dbReference type="InterPro" id="IPR016181">
    <property type="entry name" value="Acyl_CoA_acyltransferase"/>
</dbReference>
<dbReference type="RefSeq" id="WP_134106045.1">
    <property type="nucleotide sequence ID" value="NZ_SODP01000002.1"/>
</dbReference>
<evidence type="ECO:0000313" key="5">
    <source>
        <dbReference type="Proteomes" id="UP000295146"/>
    </source>
</evidence>
<dbReference type="Proteomes" id="UP000295146">
    <property type="component" value="Unassembled WGS sequence"/>
</dbReference>
<feature type="domain" description="N-acetyltransferase" evidence="3">
    <location>
        <begin position="1"/>
        <end position="134"/>
    </location>
</feature>
<evidence type="ECO:0000259" key="3">
    <source>
        <dbReference type="PROSITE" id="PS51186"/>
    </source>
</evidence>
<accession>A0A4R8C537</accession>
<evidence type="ECO:0000256" key="1">
    <source>
        <dbReference type="ARBA" id="ARBA00022679"/>
    </source>
</evidence>
<gene>
    <name evidence="4" type="ORF">EV653_4992</name>
</gene>
<name>A0A4R8C537_9ACTN</name>
<dbReference type="PANTHER" id="PTHR43877">
    <property type="entry name" value="AMINOALKYLPHOSPHONATE N-ACETYLTRANSFERASE-RELATED-RELATED"/>
    <property type="match status" value="1"/>
</dbReference>
<dbReference type="Gene3D" id="3.40.630.30">
    <property type="match status" value="1"/>
</dbReference>
<dbReference type="OrthoDB" id="9799092at2"/>
<dbReference type="InterPro" id="IPR000182">
    <property type="entry name" value="GNAT_dom"/>
</dbReference>